<evidence type="ECO:0000313" key="2">
    <source>
        <dbReference type="EMBL" id="KAK7452676.1"/>
    </source>
</evidence>
<reference evidence="2 3" key="1">
    <citation type="submission" date="2024-01" db="EMBL/GenBank/DDBJ databases">
        <title>A draft genome for the cacao thread blight pathogen Marasmiellus scandens.</title>
        <authorList>
            <person name="Baruah I.K."/>
            <person name="Leung J."/>
            <person name="Bukari Y."/>
            <person name="Amoako-Attah I."/>
            <person name="Meinhardt L.W."/>
            <person name="Bailey B.A."/>
            <person name="Cohen S.P."/>
        </authorList>
    </citation>
    <scope>NUCLEOTIDE SEQUENCE [LARGE SCALE GENOMIC DNA]</scope>
    <source>
        <strain evidence="2 3">GH-19</strain>
    </source>
</reference>
<dbReference type="EMBL" id="JBANRG010000028">
    <property type="protein sequence ID" value="KAK7452676.1"/>
    <property type="molecule type" value="Genomic_DNA"/>
</dbReference>
<evidence type="ECO:0000256" key="1">
    <source>
        <dbReference type="SAM" id="MobiDB-lite"/>
    </source>
</evidence>
<proteinExistence type="predicted"/>
<protein>
    <submittedName>
        <fullName evidence="2">Uncharacterized protein</fullName>
    </submittedName>
</protein>
<sequence length="96" mass="10347">MDNTNSTSRNNLGQGSAAGMLKRHRSKSASSEESQSGRKARKINRGEGDNTEDVTGKHQVSLFKGASHTTISNSRMLAVGGDYYTSDPETMKALKN</sequence>
<organism evidence="2 3">
    <name type="scientific">Marasmiellus scandens</name>
    <dbReference type="NCBI Taxonomy" id="2682957"/>
    <lineage>
        <taxon>Eukaryota</taxon>
        <taxon>Fungi</taxon>
        <taxon>Dikarya</taxon>
        <taxon>Basidiomycota</taxon>
        <taxon>Agaricomycotina</taxon>
        <taxon>Agaricomycetes</taxon>
        <taxon>Agaricomycetidae</taxon>
        <taxon>Agaricales</taxon>
        <taxon>Marasmiineae</taxon>
        <taxon>Omphalotaceae</taxon>
        <taxon>Marasmiellus</taxon>
    </lineage>
</organism>
<accession>A0ABR1JAW4</accession>
<name>A0ABR1JAW4_9AGAR</name>
<comment type="caution">
    <text evidence="2">The sequence shown here is derived from an EMBL/GenBank/DDBJ whole genome shotgun (WGS) entry which is preliminary data.</text>
</comment>
<evidence type="ECO:0000313" key="3">
    <source>
        <dbReference type="Proteomes" id="UP001498398"/>
    </source>
</evidence>
<dbReference type="Proteomes" id="UP001498398">
    <property type="component" value="Unassembled WGS sequence"/>
</dbReference>
<feature type="region of interest" description="Disordered" evidence="1">
    <location>
        <begin position="1"/>
        <end position="69"/>
    </location>
</feature>
<feature type="compositionally biased region" description="Polar residues" evidence="1">
    <location>
        <begin position="1"/>
        <end position="14"/>
    </location>
</feature>
<keyword evidence="3" id="KW-1185">Reference proteome</keyword>
<gene>
    <name evidence="2" type="ORF">VKT23_012074</name>
</gene>